<organism evidence="8 9">
    <name type="scientific">Neogemmobacter tilapiae</name>
    <dbReference type="NCBI Taxonomy" id="875041"/>
    <lineage>
        <taxon>Bacteria</taxon>
        <taxon>Pseudomonadati</taxon>
        <taxon>Pseudomonadota</taxon>
        <taxon>Alphaproteobacteria</taxon>
        <taxon>Rhodobacterales</taxon>
        <taxon>Paracoccaceae</taxon>
        <taxon>Neogemmobacter</taxon>
    </lineage>
</organism>
<evidence type="ECO:0000313" key="8">
    <source>
        <dbReference type="EMBL" id="GHC47266.1"/>
    </source>
</evidence>
<dbReference type="Proteomes" id="UP000638981">
    <property type="component" value="Unassembled WGS sequence"/>
</dbReference>
<dbReference type="SUPFAM" id="SSF50118">
    <property type="entry name" value="Cell growth inhibitor/plasmid maintenance toxic component"/>
    <property type="match status" value="1"/>
</dbReference>
<dbReference type="Gene3D" id="2.30.30.110">
    <property type="match status" value="1"/>
</dbReference>
<evidence type="ECO:0000256" key="7">
    <source>
        <dbReference type="ARBA" id="ARBA00033135"/>
    </source>
</evidence>
<dbReference type="InterPro" id="IPR011067">
    <property type="entry name" value="Plasmid_toxin/cell-grow_inhib"/>
</dbReference>
<dbReference type="RefSeq" id="WP_189410175.1">
    <property type="nucleotide sequence ID" value="NZ_BMYJ01000002.1"/>
</dbReference>
<evidence type="ECO:0000313" key="9">
    <source>
        <dbReference type="Proteomes" id="UP000638981"/>
    </source>
</evidence>
<reference evidence="8" key="2">
    <citation type="submission" date="2020-09" db="EMBL/GenBank/DDBJ databases">
        <authorList>
            <person name="Sun Q."/>
            <person name="Kim S."/>
        </authorList>
    </citation>
    <scope>NUCLEOTIDE SEQUENCE</scope>
    <source>
        <strain evidence="8">KCTC 23310</strain>
    </source>
</reference>
<evidence type="ECO:0000256" key="4">
    <source>
        <dbReference type="ARBA" id="ARBA00023015"/>
    </source>
</evidence>
<evidence type="ECO:0000256" key="2">
    <source>
        <dbReference type="ARBA" id="ARBA00015075"/>
    </source>
</evidence>
<dbReference type="InterPro" id="IPR002712">
    <property type="entry name" value="CcdB"/>
</dbReference>
<keyword evidence="3" id="KW-0678">Repressor</keyword>
<evidence type="ECO:0000256" key="1">
    <source>
        <dbReference type="ARBA" id="ARBA00005230"/>
    </source>
</evidence>
<dbReference type="GO" id="GO:0006276">
    <property type="term" value="P:plasmid maintenance"/>
    <property type="evidence" value="ECO:0007669"/>
    <property type="project" value="InterPro"/>
</dbReference>
<keyword evidence="5" id="KW-0804">Transcription</keyword>
<name>A0A918TJ41_9RHOB</name>
<keyword evidence="9" id="KW-1185">Reference proteome</keyword>
<reference evidence="8" key="1">
    <citation type="journal article" date="2014" name="Int. J. Syst. Evol. Microbiol.">
        <title>Complete genome sequence of Corynebacterium casei LMG S-19264T (=DSM 44701T), isolated from a smear-ripened cheese.</title>
        <authorList>
            <consortium name="US DOE Joint Genome Institute (JGI-PGF)"/>
            <person name="Walter F."/>
            <person name="Albersmeier A."/>
            <person name="Kalinowski J."/>
            <person name="Ruckert C."/>
        </authorList>
    </citation>
    <scope>NUCLEOTIDE SEQUENCE</scope>
    <source>
        <strain evidence="8">KCTC 23310</strain>
    </source>
</reference>
<accession>A0A918TJ41</accession>
<keyword evidence="4" id="KW-0805">Transcription regulation</keyword>
<evidence type="ECO:0000256" key="3">
    <source>
        <dbReference type="ARBA" id="ARBA00022491"/>
    </source>
</evidence>
<evidence type="ECO:0000256" key="6">
    <source>
        <dbReference type="ARBA" id="ARBA00029628"/>
    </source>
</evidence>
<protein>
    <recommendedName>
        <fullName evidence="2">Toxin CcdB</fullName>
    </recommendedName>
    <alternativeName>
        <fullName evidence="7">Cytotoxic protein CcdB</fullName>
    </alternativeName>
    <alternativeName>
        <fullName evidence="6">Protein LetD</fullName>
    </alternativeName>
</protein>
<evidence type="ECO:0000256" key="5">
    <source>
        <dbReference type="ARBA" id="ARBA00023163"/>
    </source>
</evidence>
<sequence>MAVAARQFDICRLGKSALTVVLQDDLHEGLATRIVAPLIPLAKIGPQPRGLCPTVQFNSQPYAVLIQSLSAVPLGDLRETLGQARQLRDDLTRAVDLLFKGL</sequence>
<comment type="similarity">
    <text evidence="1">Belongs to the CcdB toxin family.</text>
</comment>
<dbReference type="AlphaFoldDB" id="A0A918TJ41"/>
<comment type="caution">
    <text evidence="8">The sequence shown here is derived from an EMBL/GenBank/DDBJ whole genome shotgun (WGS) entry which is preliminary data.</text>
</comment>
<dbReference type="EMBL" id="BMYJ01000002">
    <property type="protein sequence ID" value="GHC47266.1"/>
    <property type="molecule type" value="Genomic_DNA"/>
</dbReference>
<gene>
    <name evidence="8" type="ORF">GCM10007315_06260</name>
</gene>
<dbReference type="GO" id="GO:0008657">
    <property type="term" value="F:DNA topoisomerase type II (double strand cut, ATP-hydrolyzing) inhibitor activity"/>
    <property type="evidence" value="ECO:0007669"/>
    <property type="project" value="InterPro"/>
</dbReference>
<proteinExistence type="inferred from homology"/>
<dbReference type="Pfam" id="PF01845">
    <property type="entry name" value="CcdB"/>
    <property type="match status" value="1"/>
</dbReference>